<evidence type="ECO:0000313" key="1">
    <source>
        <dbReference type="EMBL" id="KAK0599474.1"/>
    </source>
</evidence>
<proteinExistence type="predicted"/>
<gene>
    <name evidence="1" type="ORF">LWI29_005593</name>
</gene>
<reference evidence="1" key="1">
    <citation type="journal article" date="2022" name="Plant J.">
        <title>Strategies of tolerance reflected in two North American maple genomes.</title>
        <authorList>
            <person name="McEvoy S.L."/>
            <person name="Sezen U.U."/>
            <person name="Trouern-Trend A."/>
            <person name="McMahon S.M."/>
            <person name="Schaberg P.G."/>
            <person name="Yang J."/>
            <person name="Wegrzyn J.L."/>
            <person name="Swenson N.G."/>
        </authorList>
    </citation>
    <scope>NUCLEOTIDE SEQUENCE</scope>
    <source>
        <strain evidence="1">NS2018</strain>
    </source>
</reference>
<dbReference type="AlphaFoldDB" id="A0AA39T185"/>
<organism evidence="1 2">
    <name type="scientific">Acer saccharum</name>
    <name type="common">Sugar maple</name>
    <dbReference type="NCBI Taxonomy" id="4024"/>
    <lineage>
        <taxon>Eukaryota</taxon>
        <taxon>Viridiplantae</taxon>
        <taxon>Streptophyta</taxon>
        <taxon>Embryophyta</taxon>
        <taxon>Tracheophyta</taxon>
        <taxon>Spermatophyta</taxon>
        <taxon>Magnoliopsida</taxon>
        <taxon>eudicotyledons</taxon>
        <taxon>Gunneridae</taxon>
        <taxon>Pentapetalae</taxon>
        <taxon>rosids</taxon>
        <taxon>malvids</taxon>
        <taxon>Sapindales</taxon>
        <taxon>Sapindaceae</taxon>
        <taxon>Hippocastanoideae</taxon>
        <taxon>Acereae</taxon>
        <taxon>Acer</taxon>
    </lineage>
</organism>
<accession>A0AA39T185</accession>
<keyword evidence="2" id="KW-1185">Reference proteome</keyword>
<reference evidence="1" key="2">
    <citation type="submission" date="2023-06" db="EMBL/GenBank/DDBJ databases">
        <authorList>
            <person name="Swenson N.G."/>
            <person name="Wegrzyn J.L."/>
            <person name="Mcevoy S.L."/>
        </authorList>
    </citation>
    <scope>NUCLEOTIDE SEQUENCE</scope>
    <source>
        <strain evidence="1">NS2018</strain>
        <tissue evidence="1">Leaf</tissue>
    </source>
</reference>
<comment type="caution">
    <text evidence="1">The sequence shown here is derived from an EMBL/GenBank/DDBJ whole genome shotgun (WGS) entry which is preliminary data.</text>
</comment>
<evidence type="ECO:0000313" key="2">
    <source>
        <dbReference type="Proteomes" id="UP001168877"/>
    </source>
</evidence>
<dbReference type="Proteomes" id="UP001168877">
    <property type="component" value="Unassembled WGS sequence"/>
</dbReference>
<sequence>MSSLKKKITRRRIIYPDDGDKDDVNSRRKTKRRKKMVQEMTNDEYIQIWLLRGILDNYQQNKLYPHDNPNSLQDFLKNWLQDHFPYGNFRILIEKLKKEFWSEENMVLDNVYNQIKILAAMIEYYINEGKYPFPNPKHYEDFYTKMLRFMKLSLGECWLAIHRAKRTYENLVGKKGIALVFWSIDDLLMFNLSKIIWGSEGQLSQVEIDMKFLSTLIDYFYINWRCLEKIERSETNYKKRVQKKDEELIFSGVDDLLLFKLSEFPWGCEEEPSGRTSRCE</sequence>
<dbReference type="EMBL" id="JAUESC010000003">
    <property type="protein sequence ID" value="KAK0599474.1"/>
    <property type="molecule type" value="Genomic_DNA"/>
</dbReference>
<protein>
    <submittedName>
        <fullName evidence="1">Uncharacterized protein</fullName>
    </submittedName>
</protein>
<name>A0AA39T185_ACESA</name>